<protein>
    <recommendedName>
        <fullName evidence="5">6-pyruvoyl tetrahydrobiopterin synthase</fullName>
        <ecNumber evidence="4">4.2.3.12</ecNumber>
    </recommendedName>
</protein>
<comment type="cofactor">
    <cofactor evidence="1">
        <name>Zn(2+)</name>
        <dbReference type="ChEBI" id="CHEBI:29105"/>
    </cofactor>
</comment>
<keyword evidence="9" id="KW-0456">Lyase</keyword>
<dbReference type="InterPro" id="IPR022469">
    <property type="entry name" value="PTPS_His_AS"/>
</dbReference>
<dbReference type="PROSITE" id="PS00988">
    <property type="entry name" value="PTPS_2"/>
    <property type="match status" value="1"/>
</dbReference>
<evidence type="ECO:0000313" key="11">
    <source>
        <dbReference type="Proteomes" id="UP000242146"/>
    </source>
</evidence>
<dbReference type="Pfam" id="PF01242">
    <property type="entry name" value="PTPS"/>
    <property type="match status" value="1"/>
</dbReference>
<keyword evidence="7" id="KW-0862">Zinc</keyword>
<dbReference type="FunFam" id="3.30.479.10:FF:000003">
    <property type="entry name" value="6-pyruvoyl tetrahydrobiopterin synthase"/>
    <property type="match status" value="1"/>
</dbReference>
<proteinExistence type="inferred from homology"/>
<dbReference type="STRING" id="101127.A0A1X2GGG2"/>
<dbReference type="Gene3D" id="3.30.479.10">
    <property type="entry name" value="6-pyruvoyl tetrahydropterin synthase/QueD"/>
    <property type="match status" value="1"/>
</dbReference>
<evidence type="ECO:0000256" key="1">
    <source>
        <dbReference type="ARBA" id="ARBA00001947"/>
    </source>
</evidence>
<dbReference type="EC" id="4.2.3.12" evidence="4"/>
<keyword evidence="6" id="KW-0479">Metal-binding</keyword>
<dbReference type="Proteomes" id="UP000242146">
    <property type="component" value="Unassembled WGS sequence"/>
</dbReference>
<dbReference type="GO" id="GO:0005739">
    <property type="term" value="C:mitochondrion"/>
    <property type="evidence" value="ECO:0007669"/>
    <property type="project" value="TreeGrafter"/>
</dbReference>
<evidence type="ECO:0000256" key="8">
    <source>
        <dbReference type="ARBA" id="ARBA00023007"/>
    </source>
</evidence>
<comment type="similarity">
    <text evidence="3">Belongs to the PTPS family.</text>
</comment>
<dbReference type="PANTHER" id="PTHR12589">
    <property type="entry name" value="PYRUVOYL TETRAHYDROBIOPTERIN SYNTHASE"/>
    <property type="match status" value="1"/>
</dbReference>
<dbReference type="OrthoDB" id="14045at2759"/>
<evidence type="ECO:0000256" key="2">
    <source>
        <dbReference type="ARBA" id="ARBA00005126"/>
    </source>
</evidence>
<dbReference type="PANTHER" id="PTHR12589:SF7">
    <property type="entry name" value="6-PYRUVOYL TETRAHYDROBIOPTERIN SYNTHASE"/>
    <property type="match status" value="1"/>
</dbReference>
<dbReference type="AlphaFoldDB" id="A0A1X2GGG2"/>
<dbReference type="GO" id="GO:0006729">
    <property type="term" value="P:tetrahydrobiopterin biosynthetic process"/>
    <property type="evidence" value="ECO:0007669"/>
    <property type="project" value="UniProtKB-UniPathway"/>
</dbReference>
<keyword evidence="11" id="KW-1185">Reference proteome</keyword>
<evidence type="ECO:0000256" key="3">
    <source>
        <dbReference type="ARBA" id="ARBA00009164"/>
    </source>
</evidence>
<organism evidence="10 11">
    <name type="scientific">Hesseltinella vesiculosa</name>
    <dbReference type="NCBI Taxonomy" id="101127"/>
    <lineage>
        <taxon>Eukaryota</taxon>
        <taxon>Fungi</taxon>
        <taxon>Fungi incertae sedis</taxon>
        <taxon>Mucoromycota</taxon>
        <taxon>Mucoromycotina</taxon>
        <taxon>Mucoromycetes</taxon>
        <taxon>Mucorales</taxon>
        <taxon>Cunninghamellaceae</taxon>
        <taxon>Hesseltinella</taxon>
    </lineage>
</organism>
<accession>A0A1X2GGG2</accession>
<gene>
    <name evidence="10" type="ORF">DM01DRAFT_240200</name>
</gene>
<evidence type="ECO:0000256" key="6">
    <source>
        <dbReference type="ARBA" id="ARBA00022723"/>
    </source>
</evidence>
<evidence type="ECO:0000256" key="5">
    <source>
        <dbReference type="ARBA" id="ARBA00015587"/>
    </source>
</evidence>
<reference evidence="10 11" key="1">
    <citation type="submission" date="2016-07" db="EMBL/GenBank/DDBJ databases">
        <title>Pervasive Adenine N6-methylation of Active Genes in Fungi.</title>
        <authorList>
            <consortium name="DOE Joint Genome Institute"/>
            <person name="Mondo S.J."/>
            <person name="Dannebaum R.O."/>
            <person name="Kuo R.C."/>
            <person name="Labutti K."/>
            <person name="Haridas S."/>
            <person name="Kuo A."/>
            <person name="Salamov A."/>
            <person name="Ahrendt S.R."/>
            <person name="Lipzen A."/>
            <person name="Sullivan W."/>
            <person name="Andreopoulos W.B."/>
            <person name="Clum A."/>
            <person name="Lindquist E."/>
            <person name="Daum C."/>
            <person name="Ramamoorthy G.K."/>
            <person name="Gryganskyi A."/>
            <person name="Culley D."/>
            <person name="Magnuson J.K."/>
            <person name="James T.Y."/>
            <person name="O'Malley M.A."/>
            <person name="Stajich J.E."/>
            <person name="Spatafora J.W."/>
            <person name="Visel A."/>
            <person name="Grigoriev I.V."/>
        </authorList>
    </citation>
    <scope>NUCLEOTIDE SEQUENCE [LARGE SCALE GENOMIC DNA]</scope>
    <source>
        <strain evidence="10 11">NRRL 3301</strain>
    </source>
</reference>
<dbReference type="SUPFAM" id="SSF55620">
    <property type="entry name" value="Tetrahydrobiopterin biosynthesis enzymes-like"/>
    <property type="match status" value="1"/>
</dbReference>
<name>A0A1X2GGG2_9FUNG</name>
<keyword evidence="8" id="KW-0783">Tetrahydrobiopterin biosynthesis</keyword>
<sequence length="145" mass="16595">MVTSYITRTAHISAAHRLHSPFLNDQENAVLYGKCNNPNFHGHNYKFEITVKGSISKTTGMVMNMVDLKNYIQTCLVDPLDHKNLDLDVGYFKDTPSTVENLAVYAWKQLDAALKEHKQANATNTELYRVKIHETERNSVEYYGE</sequence>
<dbReference type="GO" id="GO:0046872">
    <property type="term" value="F:metal ion binding"/>
    <property type="evidence" value="ECO:0007669"/>
    <property type="project" value="UniProtKB-KW"/>
</dbReference>
<comment type="caution">
    <text evidence="10">The sequence shown here is derived from an EMBL/GenBank/DDBJ whole genome shotgun (WGS) entry which is preliminary data.</text>
</comment>
<evidence type="ECO:0000313" key="10">
    <source>
        <dbReference type="EMBL" id="ORX53190.1"/>
    </source>
</evidence>
<evidence type="ECO:0000256" key="7">
    <source>
        <dbReference type="ARBA" id="ARBA00022833"/>
    </source>
</evidence>
<dbReference type="InterPro" id="IPR007115">
    <property type="entry name" value="6-PTP_synth/QueD"/>
</dbReference>
<dbReference type="GO" id="GO:0003874">
    <property type="term" value="F:6-pyruvoyltetrahydropterin synthase activity"/>
    <property type="evidence" value="ECO:0007669"/>
    <property type="project" value="UniProtKB-EC"/>
</dbReference>
<evidence type="ECO:0000256" key="4">
    <source>
        <dbReference type="ARBA" id="ARBA00013100"/>
    </source>
</evidence>
<dbReference type="UniPathway" id="UPA00849">
    <property type="reaction ID" value="UER00819"/>
</dbReference>
<dbReference type="EMBL" id="MCGT01000016">
    <property type="protein sequence ID" value="ORX53190.1"/>
    <property type="molecule type" value="Genomic_DNA"/>
</dbReference>
<dbReference type="InterPro" id="IPR038418">
    <property type="entry name" value="6-PTP_synth/QueD_sf"/>
</dbReference>
<evidence type="ECO:0000256" key="9">
    <source>
        <dbReference type="ARBA" id="ARBA00023239"/>
    </source>
</evidence>
<comment type="pathway">
    <text evidence="2">Cofactor biosynthesis; tetrahydrobiopterin biosynthesis; tetrahydrobiopterin from 7,8-dihydroneopterin triphosphate: step 1/3.</text>
</comment>
<feature type="non-terminal residue" evidence="10">
    <location>
        <position position="145"/>
    </location>
</feature>